<dbReference type="EMBL" id="SPSB01000001">
    <property type="protein sequence ID" value="TFV97418.1"/>
    <property type="molecule type" value="Genomic_DNA"/>
</dbReference>
<reference evidence="3 4" key="1">
    <citation type="submission" date="2019-03" db="EMBL/GenBank/DDBJ databases">
        <title>Algoriphagus sp. nov, a new strain isolated from root system soil of mangrove plant Kandelia.</title>
        <authorList>
            <person name="Yin Q."/>
            <person name="Wang K."/>
            <person name="Song Z."/>
        </authorList>
    </citation>
    <scope>NUCLEOTIDE SEQUENCE [LARGE SCALE GENOMIC DNA]</scope>
    <source>
        <strain evidence="3 4">XY-J91</strain>
    </source>
</reference>
<comment type="caution">
    <text evidence="3">The sequence shown here is derived from an EMBL/GenBank/DDBJ whole genome shotgun (WGS) entry which is preliminary data.</text>
</comment>
<dbReference type="Proteomes" id="UP000297647">
    <property type="component" value="Unassembled WGS sequence"/>
</dbReference>
<sequence length="235" mass="26997">MELLKYKLTLHLPQDLPDQLSVANTLNPHSYCVAKEDGDFQKALIDSDLLFPDGVGVVWASKFLKGKEIRKISGFDLHLHYLRLLESKGGGKVFYLGASERTLELIQNRLKKEFPSIQAGVYSPPFKPDFSEEENREMLAAIHEFGPDILFVGMTAPKQEKWVAKNRKNLNVKVVCSIGAVFDFYAGTVKRPSQFWIDLGLEWFPRFIKEPRRLWRRNLISTPQFIFEVIRAKLG</sequence>
<keyword evidence="2 3" id="KW-0808">Transferase</keyword>
<dbReference type="PANTHER" id="PTHR34136:SF1">
    <property type="entry name" value="UDP-N-ACETYL-D-MANNOSAMINURONIC ACID TRANSFERASE"/>
    <property type="match status" value="1"/>
</dbReference>
<protein>
    <submittedName>
        <fullName evidence="3">Glycosyltransferase</fullName>
    </submittedName>
</protein>
<dbReference type="PANTHER" id="PTHR34136">
    <property type="match status" value="1"/>
</dbReference>
<accession>A0A4Y9R062</accession>
<dbReference type="AlphaFoldDB" id="A0A4Y9R062"/>
<name>A0A4Y9R062_9BACT</name>
<dbReference type="OrthoDB" id="9771846at2"/>
<evidence type="ECO:0000313" key="3">
    <source>
        <dbReference type="EMBL" id="TFV97418.1"/>
    </source>
</evidence>
<dbReference type="Pfam" id="PF03808">
    <property type="entry name" value="Glyco_tran_WecG"/>
    <property type="match status" value="1"/>
</dbReference>
<organism evidence="3 4">
    <name type="scientific">Algoriphagus kandeliae</name>
    <dbReference type="NCBI Taxonomy" id="2562278"/>
    <lineage>
        <taxon>Bacteria</taxon>
        <taxon>Pseudomonadati</taxon>
        <taxon>Bacteroidota</taxon>
        <taxon>Cytophagia</taxon>
        <taxon>Cytophagales</taxon>
        <taxon>Cyclobacteriaceae</taxon>
        <taxon>Algoriphagus</taxon>
    </lineage>
</organism>
<dbReference type="NCBIfam" id="TIGR00696">
    <property type="entry name" value="wecG_tagA_cpsF"/>
    <property type="match status" value="1"/>
</dbReference>
<keyword evidence="4" id="KW-1185">Reference proteome</keyword>
<evidence type="ECO:0000313" key="4">
    <source>
        <dbReference type="Proteomes" id="UP000297647"/>
    </source>
</evidence>
<dbReference type="GO" id="GO:0016758">
    <property type="term" value="F:hexosyltransferase activity"/>
    <property type="evidence" value="ECO:0007669"/>
    <property type="project" value="TreeGrafter"/>
</dbReference>
<proteinExistence type="predicted"/>
<evidence type="ECO:0000256" key="2">
    <source>
        <dbReference type="ARBA" id="ARBA00022679"/>
    </source>
</evidence>
<evidence type="ECO:0000256" key="1">
    <source>
        <dbReference type="ARBA" id="ARBA00022676"/>
    </source>
</evidence>
<dbReference type="CDD" id="cd06533">
    <property type="entry name" value="Glyco_transf_WecG_TagA"/>
    <property type="match status" value="1"/>
</dbReference>
<gene>
    <name evidence="3" type="ORF">E4S40_01820</name>
</gene>
<keyword evidence="1" id="KW-0328">Glycosyltransferase</keyword>
<dbReference type="InterPro" id="IPR004629">
    <property type="entry name" value="WecG_TagA_CpsF"/>
</dbReference>
<dbReference type="RefSeq" id="WP_135070004.1">
    <property type="nucleotide sequence ID" value="NZ_SPSB01000001.1"/>
</dbReference>